<dbReference type="Gene3D" id="1.10.10.10">
    <property type="entry name" value="Winged helix-like DNA-binding domain superfamily/Winged helix DNA-binding domain"/>
    <property type="match status" value="1"/>
</dbReference>
<evidence type="ECO:0000313" key="1">
    <source>
        <dbReference type="EMBL" id="PTQ10882.1"/>
    </source>
</evidence>
<comment type="caution">
    <text evidence="1">The sequence shown here is derived from an EMBL/GenBank/DDBJ whole genome shotgun (WGS) entry which is preliminary data.</text>
</comment>
<organism evidence="1 2">
    <name type="scientific">Sphingomonas oleivorans</name>
    <dbReference type="NCBI Taxonomy" id="1735121"/>
    <lineage>
        <taxon>Bacteria</taxon>
        <taxon>Pseudomonadati</taxon>
        <taxon>Pseudomonadota</taxon>
        <taxon>Alphaproteobacteria</taxon>
        <taxon>Sphingomonadales</taxon>
        <taxon>Sphingomonadaceae</taxon>
        <taxon>Sphingomonas</taxon>
    </lineage>
</organism>
<accession>A0A2T5FXN5</accession>
<gene>
    <name evidence="1" type="ORF">CLG96_10865</name>
</gene>
<sequence>MQRGSNANGVRRYNERLVLATIRRLNGASKADLSKSTGLSPQAMVRIVEDLERDGLLLRAGKRMGGLGQPSVIYKINGENGYTIGVEIGRHRLTAVLLNFDGVVLATHGRAMAFPKLATIIAEVRGFAEAQLSSLTASQRASFLGIGIAMPWFLGEWQKEIGISAEQAREWQQADVEETFRSGLDCPIFFENDGNAGALAELLCGVGLSLNNYLYCHLGTFVGGGLILGGQIQTGRHGNAAALASMPVPGRGGKGHDYLLHRASLYRFESLLRDAPLRDGASPSMVEFLEGHPNMAQVWIEECADALAFAVIGANSLLDLDAIVLNGALPDAVIDRLIEVLRQRIRRDAPRDFFEPVLLRGRMGEIAPAVGAGLLPLHAAFSPNLGSLLKGAED</sequence>
<dbReference type="OrthoDB" id="49685at2"/>
<name>A0A2T5FXN5_9SPHN</name>
<dbReference type="Proteomes" id="UP000244162">
    <property type="component" value="Unassembled WGS sequence"/>
</dbReference>
<dbReference type="InterPro" id="IPR000600">
    <property type="entry name" value="ROK"/>
</dbReference>
<dbReference type="SUPFAM" id="SSF53067">
    <property type="entry name" value="Actin-like ATPase domain"/>
    <property type="match status" value="1"/>
</dbReference>
<dbReference type="SUPFAM" id="SSF46785">
    <property type="entry name" value="Winged helix' DNA-binding domain"/>
    <property type="match status" value="1"/>
</dbReference>
<proteinExistence type="predicted"/>
<dbReference type="InterPro" id="IPR043129">
    <property type="entry name" value="ATPase_NBD"/>
</dbReference>
<evidence type="ECO:0000313" key="2">
    <source>
        <dbReference type="Proteomes" id="UP000244162"/>
    </source>
</evidence>
<reference evidence="1 2" key="1">
    <citation type="submission" date="2017-09" db="EMBL/GenBank/DDBJ databases">
        <title>Sphingomonas panjinensis sp.nov., isolated from oil-contaminated soil.</title>
        <authorList>
            <person name="Wang L."/>
            <person name="Chen L."/>
        </authorList>
    </citation>
    <scope>NUCLEOTIDE SEQUENCE [LARGE SCALE GENOMIC DNA]</scope>
    <source>
        <strain evidence="1 2">FW-11</strain>
    </source>
</reference>
<dbReference type="AlphaFoldDB" id="A0A2T5FXN5"/>
<dbReference type="InterPro" id="IPR036388">
    <property type="entry name" value="WH-like_DNA-bd_sf"/>
</dbReference>
<protein>
    <submittedName>
        <fullName evidence="1">Transcriptional regulator</fullName>
    </submittedName>
</protein>
<dbReference type="EMBL" id="NWBU01000009">
    <property type="protein sequence ID" value="PTQ10882.1"/>
    <property type="molecule type" value="Genomic_DNA"/>
</dbReference>
<dbReference type="Pfam" id="PF00480">
    <property type="entry name" value="ROK"/>
    <property type="match status" value="1"/>
</dbReference>
<dbReference type="GO" id="GO:0009384">
    <property type="term" value="F:N-acylmannosamine kinase activity"/>
    <property type="evidence" value="ECO:0007669"/>
    <property type="project" value="TreeGrafter"/>
</dbReference>
<dbReference type="GO" id="GO:0019262">
    <property type="term" value="P:N-acetylneuraminate catabolic process"/>
    <property type="evidence" value="ECO:0007669"/>
    <property type="project" value="TreeGrafter"/>
</dbReference>
<dbReference type="CDD" id="cd23763">
    <property type="entry name" value="ASKHA_ATPase_ROK"/>
    <property type="match status" value="1"/>
</dbReference>
<dbReference type="PANTHER" id="PTHR18964">
    <property type="entry name" value="ROK (REPRESSOR, ORF, KINASE) FAMILY"/>
    <property type="match status" value="1"/>
</dbReference>
<keyword evidence="2" id="KW-1185">Reference proteome</keyword>
<dbReference type="PANTHER" id="PTHR18964:SF169">
    <property type="entry name" value="N-ACETYLMANNOSAMINE KINASE"/>
    <property type="match status" value="1"/>
</dbReference>
<dbReference type="Gene3D" id="3.30.420.40">
    <property type="match status" value="2"/>
</dbReference>
<dbReference type="InterPro" id="IPR036390">
    <property type="entry name" value="WH_DNA-bd_sf"/>
</dbReference>